<gene>
    <name evidence="3" type="ORF">POVWA1_015570</name>
    <name evidence="4" type="ORF">POVWA2_088960</name>
</gene>
<evidence type="ECO:0000313" key="5">
    <source>
        <dbReference type="Proteomes" id="UP000078550"/>
    </source>
</evidence>
<evidence type="ECO:0000313" key="6">
    <source>
        <dbReference type="Proteomes" id="UP000078555"/>
    </source>
</evidence>
<reference evidence="3" key="1">
    <citation type="submission" date="2016-05" db="EMBL/GenBank/DDBJ databases">
        <authorList>
            <person name="Lavstsen T."/>
            <person name="Jespersen J.S."/>
        </authorList>
    </citation>
    <scope>NUCLEOTIDE SEQUENCE [LARGE SCALE GENOMIC DNA]</scope>
</reference>
<keyword evidence="2" id="KW-0472">Membrane</keyword>
<evidence type="ECO:0000256" key="2">
    <source>
        <dbReference type="SAM" id="Phobius"/>
    </source>
</evidence>
<dbReference type="Proteomes" id="UP000078555">
    <property type="component" value="Unassembled WGS sequence"/>
</dbReference>
<accession>A0A1A8YNN6</accession>
<sequence length="326" mass="38725">MSPPIQPDEMKRLNSISYYYKLDNNNNWNSDDTECNELQNEFIKYRTIFDFCASLTGNFKNFEKLYSQTLFKNDRCTYLNIWIYDRLLKEGFKIHDEDRNRIVSKILTYWGKYNIPDDCAPEFDGIEDEHFREMKKMYDFVLDYHMIKYNTEDEDYECSAEYSSYIDEGFDLYEKIKRDCRDSSKKYCKVLDDIKKMNNDQEILRLKCKEKSAHPPGELDQKGRSSHRQHGDVSLITDPDTEMSSSSTGSSNGLTVTFPIMGILIILFILYKFTPAGPWIHSRLIKKKLFGNNIKEEETQEFLENIYEYENENNQNNIQNISYHPL</sequence>
<dbReference type="Pfam" id="PF05795">
    <property type="entry name" value="Plasmodium_Vir"/>
    <property type="match status" value="2"/>
</dbReference>
<organism evidence="3 6">
    <name type="scientific">Plasmodium ovale wallikeri</name>
    <dbReference type="NCBI Taxonomy" id="864142"/>
    <lineage>
        <taxon>Eukaryota</taxon>
        <taxon>Sar</taxon>
        <taxon>Alveolata</taxon>
        <taxon>Apicomplexa</taxon>
        <taxon>Aconoidasida</taxon>
        <taxon>Haemosporida</taxon>
        <taxon>Plasmodiidae</taxon>
        <taxon>Plasmodium</taxon>
        <taxon>Plasmodium (Plasmodium)</taxon>
    </lineage>
</organism>
<keyword evidence="6" id="KW-1185">Reference proteome</keyword>
<dbReference type="InterPro" id="IPR008780">
    <property type="entry name" value="Plasmodium_Vir"/>
</dbReference>
<proteinExistence type="predicted"/>
<keyword evidence="2" id="KW-1133">Transmembrane helix</keyword>
<protein>
    <submittedName>
        <fullName evidence="3">PIR Superfamily Protein</fullName>
    </submittedName>
</protein>
<evidence type="ECO:0000313" key="3">
    <source>
        <dbReference type="EMBL" id="SBT33121.1"/>
    </source>
</evidence>
<dbReference type="AlphaFoldDB" id="A0A1A8YNN6"/>
<evidence type="ECO:0000313" key="4">
    <source>
        <dbReference type="EMBL" id="SBT58889.1"/>
    </source>
</evidence>
<evidence type="ECO:0000256" key="1">
    <source>
        <dbReference type="SAM" id="MobiDB-lite"/>
    </source>
</evidence>
<dbReference type="EMBL" id="FLRE01002646">
    <property type="protein sequence ID" value="SBT58889.1"/>
    <property type="molecule type" value="Genomic_DNA"/>
</dbReference>
<feature type="transmembrane region" description="Helical" evidence="2">
    <location>
        <begin position="253"/>
        <end position="273"/>
    </location>
</feature>
<feature type="region of interest" description="Disordered" evidence="1">
    <location>
        <begin position="211"/>
        <end position="250"/>
    </location>
</feature>
<feature type="compositionally biased region" description="Basic and acidic residues" evidence="1">
    <location>
        <begin position="211"/>
        <end position="223"/>
    </location>
</feature>
<reference evidence="5 6" key="2">
    <citation type="submission" date="2016-05" db="EMBL/GenBank/DDBJ databases">
        <authorList>
            <person name="Naeem Raeece"/>
        </authorList>
    </citation>
    <scope>NUCLEOTIDE SEQUENCE [LARGE SCALE GENOMIC DNA]</scope>
</reference>
<name>A0A1A8YNN6_PLAOA</name>
<keyword evidence="2" id="KW-0812">Transmembrane</keyword>
<dbReference type="Proteomes" id="UP000078550">
    <property type="component" value="Unassembled WGS sequence"/>
</dbReference>
<dbReference type="EMBL" id="FLRD01000051">
    <property type="protein sequence ID" value="SBT33121.1"/>
    <property type="molecule type" value="Genomic_DNA"/>
</dbReference>